<sequence>MDYYMYSYDMSGMEPQRHSTSPPRSSASLSGTGQNRTMPMYPMPVSSLLGGFSSVCYQIQPSYSTNTDNTGWLNACTIHPSPALLVVCIVYVLKHLYAYINTKTAATPSRSI</sequence>
<dbReference type="AlphaFoldDB" id="A0A9W4UWX2"/>
<keyword evidence="2" id="KW-0472">Membrane</keyword>
<comment type="caution">
    <text evidence="3">The sequence shown here is derived from an EMBL/GenBank/DDBJ whole genome shotgun (WGS) entry which is preliminary data.</text>
</comment>
<gene>
    <name evidence="3" type="ORF">PDIGIT_LOCUS15063</name>
</gene>
<organism evidence="3 4">
    <name type="scientific">Periconia digitata</name>
    <dbReference type="NCBI Taxonomy" id="1303443"/>
    <lineage>
        <taxon>Eukaryota</taxon>
        <taxon>Fungi</taxon>
        <taxon>Dikarya</taxon>
        <taxon>Ascomycota</taxon>
        <taxon>Pezizomycotina</taxon>
        <taxon>Dothideomycetes</taxon>
        <taxon>Pleosporomycetidae</taxon>
        <taxon>Pleosporales</taxon>
        <taxon>Massarineae</taxon>
        <taxon>Periconiaceae</taxon>
        <taxon>Periconia</taxon>
    </lineage>
</organism>
<evidence type="ECO:0000313" key="4">
    <source>
        <dbReference type="Proteomes" id="UP001152607"/>
    </source>
</evidence>
<evidence type="ECO:0000313" key="3">
    <source>
        <dbReference type="EMBL" id="CAI6341863.1"/>
    </source>
</evidence>
<keyword evidence="4" id="KW-1185">Reference proteome</keyword>
<feature type="compositionally biased region" description="Low complexity" evidence="1">
    <location>
        <begin position="12"/>
        <end position="30"/>
    </location>
</feature>
<keyword evidence="2" id="KW-1133">Transmembrane helix</keyword>
<keyword evidence="2" id="KW-0812">Transmembrane</keyword>
<feature type="region of interest" description="Disordered" evidence="1">
    <location>
        <begin position="12"/>
        <end position="35"/>
    </location>
</feature>
<evidence type="ECO:0000256" key="1">
    <source>
        <dbReference type="SAM" id="MobiDB-lite"/>
    </source>
</evidence>
<feature type="transmembrane region" description="Helical" evidence="2">
    <location>
        <begin position="72"/>
        <end position="93"/>
    </location>
</feature>
<proteinExistence type="predicted"/>
<evidence type="ECO:0000256" key="2">
    <source>
        <dbReference type="SAM" id="Phobius"/>
    </source>
</evidence>
<dbReference type="Proteomes" id="UP001152607">
    <property type="component" value="Unassembled WGS sequence"/>
</dbReference>
<accession>A0A9W4UWX2</accession>
<dbReference type="EMBL" id="CAOQHR010000012">
    <property type="protein sequence ID" value="CAI6341863.1"/>
    <property type="molecule type" value="Genomic_DNA"/>
</dbReference>
<name>A0A9W4UWX2_9PLEO</name>
<reference evidence="3" key="1">
    <citation type="submission" date="2023-01" db="EMBL/GenBank/DDBJ databases">
        <authorList>
            <person name="Van Ghelder C."/>
            <person name="Rancurel C."/>
        </authorList>
    </citation>
    <scope>NUCLEOTIDE SEQUENCE</scope>
    <source>
        <strain evidence="3">CNCM I-4278</strain>
    </source>
</reference>
<protein>
    <submittedName>
        <fullName evidence="3">Uncharacterized protein</fullName>
    </submittedName>
</protein>